<evidence type="ECO:0000313" key="1">
    <source>
        <dbReference type="EMBL" id="TCS36016.1"/>
    </source>
</evidence>
<sequence>MRNWPQETKQALRLLAAARYFLPEYLDCPGDLEQRYHAHLRRGECLQALEILEEIGLAHTGHDDEAYFWKELFYAAQHLTLPEHASRYQQQVDIVMAMQRLQG</sequence>
<protein>
    <submittedName>
        <fullName evidence="1">Uncharacterized protein</fullName>
    </submittedName>
</protein>
<dbReference type="AlphaFoldDB" id="A0A4R3HS95"/>
<reference evidence="1 2" key="1">
    <citation type="submission" date="2019-03" db="EMBL/GenBank/DDBJ databases">
        <title>Genomic Encyclopedia of Type Strains, Phase IV (KMG-IV): sequencing the most valuable type-strain genomes for metagenomic binning, comparative biology and taxonomic classification.</title>
        <authorList>
            <person name="Goeker M."/>
        </authorList>
    </citation>
    <scope>NUCLEOTIDE SEQUENCE [LARGE SCALE GENOMIC DNA]</scope>
    <source>
        <strain evidence="1 2">DSM 7445</strain>
    </source>
</reference>
<gene>
    <name evidence="1" type="ORF">EDC30_10880</name>
</gene>
<proteinExistence type="predicted"/>
<dbReference type="OrthoDB" id="8910282at2"/>
<name>A0A4R3HS95_PAULE</name>
<organism evidence="1 2">
    <name type="scientific">Paucimonas lemoignei</name>
    <name type="common">Pseudomonas lemoignei</name>
    <dbReference type="NCBI Taxonomy" id="29443"/>
    <lineage>
        <taxon>Bacteria</taxon>
        <taxon>Pseudomonadati</taxon>
        <taxon>Pseudomonadota</taxon>
        <taxon>Betaproteobacteria</taxon>
        <taxon>Burkholderiales</taxon>
        <taxon>Burkholderiaceae</taxon>
        <taxon>Paucimonas</taxon>
    </lineage>
</organism>
<keyword evidence="2" id="KW-1185">Reference proteome</keyword>
<comment type="caution">
    <text evidence="1">The sequence shown here is derived from an EMBL/GenBank/DDBJ whole genome shotgun (WGS) entry which is preliminary data.</text>
</comment>
<dbReference type="RefSeq" id="WP_132259280.1">
    <property type="nucleotide sequence ID" value="NZ_SLZQ01000008.1"/>
</dbReference>
<dbReference type="EMBL" id="SLZQ01000008">
    <property type="protein sequence ID" value="TCS36016.1"/>
    <property type="molecule type" value="Genomic_DNA"/>
</dbReference>
<evidence type="ECO:0000313" key="2">
    <source>
        <dbReference type="Proteomes" id="UP000295382"/>
    </source>
</evidence>
<accession>A0A4R3HS95</accession>
<dbReference type="Proteomes" id="UP000295382">
    <property type="component" value="Unassembled WGS sequence"/>
</dbReference>